<dbReference type="STRING" id="497964.CfE428DRAFT_0453"/>
<evidence type="ECO:0000256" key="1">
    <source>
        <dbReference type="SAM" id="MobiDB-lite"/>
    </source>
</evidence>
<comment type="caution">
    <text evidence="2">The sequence shown here is derived from an EMBL/GenBank/DDBJ whole genome shotgun (WGS) entry which is preliminary data.</text>
</comment>
<proteinExistence type="predicted"/>
<evidence type="ECO:0000313" key="2">
    <source>
        <dbReference type="EMBL" id="EDY22328.1"/>
    </source>
</evidence>
<reference evidence="2 3" key="1">
    <citation type="journal article" date="2011" name="J. Bacteriol.">
        <title>Genome sequence of Chthoniobacter flavus Ellin428, an aerobic heterotrophic soil bacterium.</title>
        <authorList>
            <person name="Kant R."/>
            <person name="van Passel M.W."/>
            <person name="Palva A."/>
            <person name="Lucas S."/>
            <person name="Lapidus A."/>
            <person name="Glavina Del Rio T."/>
            <person name="Dalin E."/>
            <person name="Tice H."/>
            <person name="Bruce D."/>
            <person name="Goodwin L."/>
            <person name="Pitluck S."/>
            <person name="Larimer F.W."/>
            <person name="Land M.L."/>
            <person name="Hauser L."/>
            <person name="Sangwan P."/>
            <person name="de Vos W.M."/>
            <person name="Janssen P.H."/>
            <person name="Smidt H."/>
        </authorList>
    </citation>
    <scope>NUCLEOTIDE SEQUENCE [LARGE SCALE GENOMIC DNA]</scope>
    <source>
        <strain evidence="2 3">Ellin428</strain>
    </source>
</reference>
<dbReference type="EMBL" id="ABVL01000001">
    <property type="protein sequence ID" value="EDY22328.1"/>
    <property type="molecule type" value="Genomic_DNA"/>
</dbReference>
<keyword evidence="3" id="KW-1185">Reference proteome</keyword>
<gene>
    <name evidence="2" type="ORF">CfE428DRAFT_0453</name>
</gene>
<sequence>MNQKMERHPKDESSQPPENRRDRRREAEDDGDVGHDALRFRAHEKVAHDGASDNATCAGGRALEKAKEDEHAEAGRESRANRAQYVKQHGGEQHGTAPEGVGQRAVEERHDGERSEIDGEGLLRGGRGHREDARDGEQRRQIGIDGKRAQHGEGGEHENKQAIVHGKLGKLGGGRGRVDALEQSGCGILPLGV</sequence>
<feature type="region of interest" description="Disordered" evidence="1">
    <location>
        <begin position="1"/>
        <end position="162"/>
    </location>
</feature>
<feature type="compositionally biased region" description="Basic and acidic residues" evidence="1">
    <location>
        <begin position="1"/>
        <end position="51"/>
    </location>
</feature>
<accession>B4CUU0</accession>
<protein>
    <submittedName>
        <fullName evidence="2">Uncharacterized protein</fullName>
    </submittedName>
</protein>
<feature type="compositionally biased region" description="Basic and acidic residues" evidence="1">
    <location>
        <begin position="62"/>
        <end position="80"/>
    </location>
</feature>
<name>B4CUU0_9BACT</name>
<organism evidence="2 3">
    <name type="scientific">Chthoniobacter flavus Ellin428</name>
    <dbReference type="NCBI Taxonomy" id="497964"/>
    <lineage>
        <taxon>Bacteria</taxon>
        <taxon>Pseudomonadati</taxon>
        <taxon>Verrucomicrobiota</taxon>
        <taxon>Spartobacteria</taxon>
        <taxon>Chthoniobacterales</taxon>
        <taxon>Chthoniobacteraceae</taxon>
        <taxon>Chthoniobacter</taxon>
    </lineage>
</organism>
<evidence type="ECO:0000313" key="3">
    <source>
        <dbReference type="Proteomes" id="UP000005824"/>
    </source>
</evidence>
<dbReference type="AlphaFoldDB" id="B4CUU0"/>
<feature type="compositionally biased region" description="Basic and acidic residues" evidence="1">
    <location>
        <begin position="105"/>
        <end position="117"/>
    </location>
</feature>
<dbReference type="Proteomes" id="UP000005824">
    <property type="component" value="Unassembled WGS sequence"/>
</dbReference>
<dbReference type="InParanoid" id="B4CUU0"/>
<feature type="compositionally biased region" description="Basic and acidic residues" evidence="1">
    <location>
        <begin position="128"/>
        <end position="160"/>
    </location>
</feature>